<feature type="region of interest" description="Disordered" evidence="10">
    <location>
        <begin position="1056"/>
        <end position="1102"/>
    </location>
</feature>
<feature type="domain" description="Timeless N-terminal" evidence="11">
    <location>
        <begin position="111"/>
        <end position="421"/>
    </location>
</feature>
<dbReference type="GO" id="GO:0031298">
    <property type="term" value="C:replication fork protection complex"/>
    <property type="evidence" value="ECO:0007669"/>
    <property type="project" value="TreeGrafter"/>
</dbReference>
<comment type="similarity">
    <text evidence="2">Belongs to the timeless family.</text>
</comment>
<evidence type="ECO:0000256" key="9">
    <source>
        <dbReference type="ARBA" id="ARBA00023306"/>
    </source>
</evidence>
<organism evidence="12 13">
    <name type="scientific">Pichia membranifaciens</name>
    <dbReference type="NCBI Taxonomy" id="4926"/>
    <lineage>
        <taxon>Eukaryota</taxon>
        <taxon>Fungi</taxon>
        <taxon>Dikarya</taxon>
        <taxon>Ascomycota</taxon>
        <taxon>Saccharomycotina</taxon>
        <taxon>Pichiomycetes</taxon>
        <taxon>Pichiales</taxon>
        <taxon>Pichiaceae</taxon>
        <taxon>Pichia</taxon>
    </lineage>
</organism>
<dbReference type="Proteomes" id="UP000186136">
    <property type="component" value="Unassembled WGS sequence"/>
</dbReference>
<evidence type="ECO:0000256" key="6">
    <source>
        <dbReference type="ARBA" id="ARBA00023204"/>
    </source>
</evidence>
<feature type="compositionally biased region" description="Acidic residues" evidence="10">
    <location>
        <begin position="1282"/>
        <end position="1295"/>
    </location>
</feature>
<keyword evidence="4" id="KW-0227">DNA damage</keyword>
<evidence type="ECO:0000256" key="10">
    <source>
        <dbReference type="SAM" id="MobiDB-lite"/>
    </source>
</evidence>
<evidence type="ECO:0000256" key="4">
    <source>
        <dbReference type="ARBA" id="ARBA00022763"/>
    </source>
</evidence>
<dbReference type="Pfam" id="PF04821">
    <property type="entry name" value="TIMELESS"/>
    <property type="match status" value="1"/>
</dbReference>
<evidence type="ECO:0000256" key="2">
    <source>
        <dbReference type="ARBA" id="ARBA00008174"/>
    </source>
</evidence>
<dbReference type="InterPro" id="IPR006906">
    <property type="entry name" value="Timeless_N"/>
</dbReference>
<dbReference type="InterPro" id="IPR044998">
    <property type="entry name" value="Timeless"/>
</dbReference>
<feature type="compositionally biased region" description="Basic residues" evidence="10">
    <location>
        <begin position="1079"/>
        <end position="1090"/>
    </location>
</feature>
<dbReference type="GO" id="GO:0006281">
    <property type="term" value="P:DNA repair"/>
    <property type="evidence" value="ECO:0007669"/>
    <property type="project" value="UniProtKB-KW"/>
</dbReference>
<keyword evidence="8" id="KW-0469">Meiosis</keyword>
<dbReference type="PANTHER" id="PTHR22940:SF4">
    <property type="entry name" value="PROTEIN TIMELESS HOMOLOG"/>
    <property type="match status" value="1"/>
</dbReference>
<evidence type="ECO:0000313" key="13">
    <source>
        <dbReference type="Proteomes" id="UP000186136"/>
    </source>
</evidence>
<evidence type="ECO:0000313" key="12">
    <source>
        <dbReference type="EMBL" id="GAV29480.1"/>
    </source>
</evidence>
<dbReference type="GO" id="GO:0003677">
    <property type="term" value="F:DNA binding"/>
    <property type="evidence" value="ECO:0007669"/>
    <property type="project" value="TreeGrafter"/>
</dbReference>
<keyword evidence="9" id="KW-0131">Cell cycle</keyword>
<dbReference type="OrthoDB" id="310853at2759"/>
<dbReference type="GO" id="GO:0000076">
    <property type="term" value="P:DNA replication checkpoint signaling"/>
    <property type="evidence" value="ECO:0007669"/>
    <property type="project" value="TreeGrafter"/>
</dbReference>
<keyword evidence="7" id="KW-0539">Nucleus</keyword>
<keyword evidence="6" id="KW-0234">DNA repair</keyword>
<comment type="subcellular location">
    <subcellularLocation>
        <location evidence="1">Nucleus</location>
    </subcellularLocation>
</comment>
<feature type="compositionally biased region" description="Acidic residues" evidence="10">
    <location>
        <begin position="1006"/>
        <end position="1016"/>
    </location>
</feature>
<feature type="compositionally biased region" description="Acidic residues" evidence="10">
    <location>
        <begin position="1313"/>
        <end position="1324"/>
    </location>
</feature>
<evidence type="ECO:0000256" key="8">
    <source>
        <dbReference type="ARBA" id="ARBA00023254"/>
    </source>
</evidence>
<name>A0A1Q2YIX1_9ASCO</name>
<feature type="compositionally biased region" description="Acidic residues" evidence="10">
    <location>
        <begin position="1229"/>
        <end position="1267"/>
    </location>
</feature>
<keyword evidence="5" id="KW-0236">DNA replication inhibitor</keyword>
<sequence>MNEEGEFYGQEEEGFEELVEKSLGTALDNEHDDGEIEEDLLSDIDENDDVEEAEYSATVKREERLQSVMNMTRNPLAVLSAGDNKDEQAIKRKVAMLCSALGGFDPNPPNEYILGIEALGCLKDIKELLKRIDEERNVWSVSSACHDSGLFVNDLIPILVQYGSVDTANENPETLKILLVGIELMVRLLTPLRLEDDSKENRIELHAKLKRAQIEYKYHLLHYKKGKVFKYLIALIIPILQLDLKNVTRRDNIILNLCLTLFANVLRIQPSDARSAKKGRNNIINVFETLPAGITEEDISIDVVLAIYKKYQVLSVVQTIASNLSKEFDTEILGTACADFYFHLFWNIDPTSITDEAAVPAVQDSLSKQLNLSDANEHDDKTTVSAINNRLQQLINVENGRKKELYSRNSTRHANFGSLINIQDNKSNRVLSGQSHLLNNNVLEMLDSNASKTGSGKAVNRKSKGHLGPEKFIKLNYKTRSLLNKFVEDFIQNGFGVISKEIFSKLLKGASVQDYTFHYHYYFVVKWILKYEKSYQASNSKGVKVVERYKYLFYWFSKKAIDSLMNFILILSRDKIYDVLTIGISVLKEIMQAAISIHSYEHFETSRLLKDDKNLLNAMVARGEGTLRLIFSVNTEITELLNLPKNSHRKSHHLAMEMIEFTHTVLKVIKYIQCLKIPIMLVGKNPDSYDNDEVFEGDETVRLDSKNLKRYKMLDKGQCDKFKELLYNDQTVDTHIWLFNQYKEIDESKLKICLSYFSKLLESSESNILKLVRLDFMLVLYQLNDFSISTTLKVEFGDLMNFFMHKLAKMFSNTPTILLEPMSFSEMNDTEIKKYYLTGDPFAFADFTVREQKSMSKTGTGDIQFVNDSISSNEKIALLVSHLYFEDKTAVIESFVNFLSQWYNELNKSMPNEVKVIGKLNSYRLEGACLKECRTNPYFRLLCRHGNIVNGILLKRESSELLEFKQKIEISLNTPLESFELENKFIDPNIARKERMRMNGKKVIDEGDEDDNDEYEDSHHGYGNEGINDDEDDLAGSGSDEQDALGLMEAQLNHLGDRVKGKAMRRNADGELVEMGHSGTKKTRRRRKRRSSSDSQTKERVVRNKKRIYKRRKMVMDDDDEVLSDREILRRTHLSKEFINNSDDELSDDDEFFAREQKLQQLLQKRHGRITKEQYDSLMDGTLDLQDVSDLDDQLVGDSEILGPQTAHSKPDRDSLMKMLQPSGSRGDNDDDEDDDGSDDSSDSSDNDGIDDDESNEESEEEANDNEETSKHISANIVSGSSDEEIGTSESEIESDTPIIDDPKIGLHVLSYDVEDPLQSDDENLTNRKPTTDEEDFAGGSEEQSSDEADPNIESNNFQVETEAEKECDMNEKSSTSTTQDDDIFADLRAIHELMNTPDTAAEE</sequence>
<comment type="caution">
    <text evidence="12">The sequence shown here is derived from an EMBL/GenBank/DDBJ whole genome shotgun (WGS) entry which is preliminary data.</text>
</comment>
<evidence type="ECO:0000256" key="1">
    <source>
        <dbReference type="ARBA" id="ARBA00004123"/>
    </source>
</evidence>
<feature type="region of interest" description="Disordered" evidence="10">
    <location>
        <begin position="1198"/>
        <end position="1385"/>
    </location>
</feature>
<accession>A0A1Q2YIX1</accession>
<evidence type="ECO:0000259" key="11">
    <source>
        <dbReference type="Pfam" id="PF04821"/>
    </source>
</evidence>
<dbReference type="EMBL" id="BDGI01000123">
    <property type="protein sequence ID" value="GAV29480.1"/>
    <property type="molecule type" value="Genomic_DNA"/>
</dbReference>
<keyword evidence="13" id="KW-1185">Reference proteome</keyword>
<reference evidence="12 13" key="1">
    <citation type="submission" date="2016-08" db="EMBL/GenBank/DDBJ databases">
        <title>Whole genome shotgun sequence of Pichia membranifaciens KS47-1.</title>
        <authorList>
            <person name="Konishi M."/>
            <person name="Ishida M."/>
            <person name="Arakawa T."/>
            <person name="Kato Y."/>
            <person name="Horiuchi J."/>
        </authorList>
    </citation>
    <scope>NUCLEOTIDE SEQUENCE [LARGE SCALE GENOMIC DNA]</scope>
    <source>
        <strain evidence="12 13">KS47-1</strain>
    </source>
</reference>
<dbReference type="GO" id="GO:0051321">
    <property type="term" value="P:meiotic cell cycle"/>
    <property type="evidence" value="ECO:0007669"/>
    <property type="project" value="UniProtKB-KW"/>
</dbReference>
<protein>
    <recommendedName>
        <fullName evidence="3">Topoisomerase 1-associated factor 1</fullName>
    </recommendedName>
</protein>
<proteinExistence type="inferred from homology"/>
<dbReference type="PANTHER" id="PTHR22940">
    <property type="entry name" value="TIMEOUT/TIMELESS-2"/>
    <property type="match status" value="1"/>
</dbReference>
<evidence type="ECO:0000256" key="5">
    <source>
        <dbReference type="ARBA" id="ARBA00022880"/>
    </source>
</evidence>
<evidence type="ECO:0000256" key="3">
    <source>
        <dbReference type="ARBA" id="ARBA00021529"/>
    </source>
</evidence>
<feature type="region of interest" description="Disordered" evidence="10">
    <location>
        <begin position="1001"/>
        <end position="1040"/>
    </location>
</feature>
<dbReference type="GO" id="GO:0043111">
    <property type="term" value="P:replication fork arrest"/>
    <property type="evidence" value="ECO:0007669"/>
    <property type="project" value="TreeGrafter"/>
</dbReference>
<gene>
    <name evidence="12" type="ORF">PMKS-002981</name>
</gene>
<evidence type="ECO:0000256" key="7">
    <source>
        <dbReference type="ARBA" id="ARBA00023242"/>
    </source>
</evidence>
<feature type="compositionally biased region" description="Basic and acidic residues" evidence="10">
    <location>
        <begin position="1363"/>
        <end position="1372"/>
    </location>
</feature>